<dbReference type="EMBL" id="CP023777">
    <property type="protein sequence ID" value="ATL46491.1"/>
    <property type="molecule type" value="Genomic_DNA"/>
</dbReference>
<reference evidence="1 2" key="1">
    <citation type="submission" date="2017-10" db="EMBL/GenBank/DDBJ databases">
        <title>Paenichitinophaga pekingensis gen. nov., sp. nov., isolated from activated sludge.</title>
        <authorList>
            <person name="Jin D."/>
            <person name="Kong X."/>
            <person name="Deng Y."/>
            <person name="Bai Z."/>
        </authorList>
    </citation>
    <scope>NUCLEOTIDE SEQUENCE [LARGE SCALE GENOMIC DNA]</scope>
    <source>
        <strain evidence="1 2">13</strain>
    </source>
</reference>
<evidence type="ECO:0000313" key="1">
    <source>
        <dbReference type="EMBL" id="ATL46491.1"/>
    </source>
</evidence>
<organism evidence="1 2">
    <name type="scientific">Chitinophaga caeni</name>
    <dbReference type="NCBI Taxonomy" id="2029983"/>
    <lineage>
        <taxon>Bacteria</taxon>
        <taxon>Pseudomonadati</taxon>
        <taxon>Bacteroidota</taxon>
        <taxon>Chitinophagia</taxon>
        <taxon>Chitinophagales</taxon>
        <taxon>Chitinophagaceae</taxon>
        <taxon>Chitinophaga</taxon>
    </lineage>
</organism>
<dbReference type="PANTHER" id="PTHR43611:SF3">
    <property type="entry name" value="FLAVIN MONONUCLEOTIDE HYDROLASE 1, CHLOROPLATIC"/>
    <property type="match status" value="1"/>
</dbReference>
<dbReference type="PRINTS" id="PR00413">
    <property type="entry name" value="HADHALOGNASE"/>
</dbReference>
<dbReference type="KEGG" id="cbae:COR50_04485"/>
<evidence type="ECO:0008006" key="3">
    <source>
        <dbReference type="Google" id="ProtNLM"/>
    </source>
</evidence>
<protein>
    <recommendedName>
        <fullName evidence="3">Haloacid dehalogenase</fullName>
    </recommendedName>
</protein>
<sequence>MQQIQNIIFDLGGVILNIDYRRTENAFKALGVQNFNELYSQFKGNELFDNLETGKVSRETFVSELGKYVQPGTLDEDIIAAWNAMLLDFPVQRLQILQQLKNQYRLFLLSNTNAIHVDVFNDILMRDRGLPSIAIFFEKAYFSHEVGMRKPNSDIYEYVLNENGLKPGETLFIDDTLPNITTAAALGIQTIHLQAPKTIADIFKPKD</sequence>
<dbReference type="SFLD" id="SFLDS00003">
    <property type="entry name" value="Haloacid_Dehalogenase"/>
    <property type="match status" value="1"/>
</dbReference>
<dbReference type="Pfam" id="PF00702">
    <property type="entry name" value="Hydrolase"/>
    <property type="match status" value="1"/>
</dbReference>
<dbReference type="InterPro" id="IPR006439">
    <property type="entry name" value="HAD-SF_hydro_IA"/>
</dbReference>
<dbReference type="InterPro" id="IPR023214">
    <property type="entry name" value="HAD_sf"/>
</dbReference>
<dbReference type="InterPro" id="IPR036412">
    <property type="entry name" value="HAD-like_sf"/>
</dbReference>
<name>A0A291QRF2_9BACT</name>
<dbReference type="CDD" id="cd02603">
    <property type="entry name" value="HAD_sEH-N_like"/>
    <property type="match status" value="1"/>
</dbReference>
<dbReference type="Gene3D" id="1.10.150.240">
    <property type="entry name" value="Putative phosphatase, domain 2"/>
    <property type="match status" value="1"/>
</dbReference>
<dbReference type="PANTHER" id="PTHR43611">
    <property type="entry name" value="ALPHA-D-GLUCOSE 1-PHOSPHATE PHOSPHATASE"/>
    <property type="match status" value="1"/>
</dbReference>
<dbReference type="SUPFAM" id="SSF56784">
    <property type="entry name" value="HAD-like"/>
    <property type="match status" value="1"/>
</dbReference>
<dbReference type="InterPro" id="IPR023198">
    <property type="entry name" value="PGP-like_dom2"/>
</dbReference>
<keyword evidence="2" id="KW-1185">Reference proteome</keyword>
<gene>
    <name evidence="1" type="ORF">COR50_04485</name>
</gene>
<dbReference type="RefSeq" id="WP_098192879.1">
    <property type="nucleotide sequence ID" value="NZ_CP023777.1"/>
</dbReference>
<dbReference type="Gene3D" id="3.40.50.1000">
    <property type="entry name" value="HAD superfamily/HAD-like"/>
    <property type="match status" value="1"/>
</dbReference>
<dbReference type="Proteomes" id="UP000220133">
    <property type="component" value="Chromosome"/>
</dbReference>
<evidence type="ECO:0000313" key="2">
    <source>
        <dbReference type="Proteomes" id="UP000220133"/>
    </source>
</evidence>
<proteinExistence type="predicted"/>
<dbReference type="NCBIfam" id="TIGR01509">
    <property type="entry name" value="HAD-SF-IA-v3"/>
    <property type="match status" value="1"/>
</dbReference>
<dbReference type="AlphaFoldDB" id="A0A291QRF2"/>
<accession>A0A291QRF2</accession>
<dbReference type="SFLD" id="SFLDG01129">
    <property type="entry name" value="C1.5:_HAD__Beta-PGM__Phosphata"/>
    <property type="match status" value="1"/>
</dbReference>
<dbReference type="OrthoDB" id="9797415at2"/>